<sequence length="398" mass="43207">MGGGQIYEALHALKPALLMVVVQIAYAGVNVFYKLAANDGMNLRIIVAYRFVFATAFILPLALFIERKSRPKLTWMVLFQSFLCALFGGALTHNLYIESLNLTSAAFASAMSNLNPAITFVLAFSFRMEKVNIGNLAGKAKVLGTLLGIGGAMILTFYKGVEIDIWSTNVDLLYHGQQKISHVAPPQTDSSNRVWGCVFALGSSTCYSLWLIIQAKMNEKYPCFYSSTALMSTMGMIQTVGFALCTERDLSQWKLGWNIRLLSVSYSGVMASGVAVTLVAWCVHARGPVFASVFNPLMLLLVAIAGSLVLDEKLHLGSVLGSIPIVIGLYMVLWGKNEETKKIIQLAPSDQGLGSRQKSIEIVVSTSPTADNNKTCITSDNNNNNSTNNGSTTSINNE</sequence>
<feature type="region of interest" description="Disordered" evidence="7">
    <location>
        <begin position="373"/>
        <end position="398"/>
    </location>
</feature>
<reference evidence="10" key="1">
    <citation type="submission" date="2013-01" db="EMBL/GenBank/DDBJ databases">
        <title>Draft Genome Sequence of a Mulberry Tree, Morus notabilis C.K. Schneid.</title>
        <authorList>
            <person name="He N."/>
            <person name="Zhao S."/>
        </authorList>
    </citation>
    <scope>NUCLEOTIDE SEQUENCE</scope>
</reference>
<feature type="transmembrane region" description="Helical" evidence="6">
    <location>
        <begin position="316"/>
        <end position="335"/>
    </location>
</feature>
<comment type="subcellular location">
    <subcellularLocation>
        <location evidence="1 6">Membrane</location>
        <topology evidence="1 6">Multi-pass membrane protein</topology>
    </subcellularLocation>
</comment>
<keyword evidence="10" id="KW-1185">Reference proteome</keyword>
<name>W9RV49_9ROSA</name>
<feature type="transmembrane region" description="Helical" evidence="6">
    <location>
        <begin position="102"/>
        <end position="124"/>
    </location>
</feature>
<organism evidence="9 10">
    <name type="scientific">Morus notabilis</name>
    <dbReference type="NCBI Taxonomy" id="981085"/>
    <lineage>
        <taxon>Eukaryota</taxon>
        <taxon>Viridiplantae</taxon>
        <taxon>Streptophyta</taxon>
        <taxon>Embryophyta</taxon>
        <taxon>Tracheophyta</taxon>
        <taxon>Spermatophyta</taxon>
        <taxon>Magnoliopsida</taxon>
        <taxon>eudicotyledons</taxon>
        <taxon>Gunneridae</taxon>
        <taxon>Pentapetalae</taxon>
        <taxon>rosids</taxon>
        <taxon>fabids</taxon>
        <taxon>Rosales</taxon>
        <taxon>Moraceae</taxon>
        <taxon>Moreae</taxon>
        <taxon>Morus</taxon>
    </lineage>
</organism>
<evidence type="ECO:0000256" key="5">
    <source>
        <dbReference type="ARBA" id="ARBA00023136"/>
    </source>
</evidence>
<dbReference type="PANTHER" id="PTHR31218">
    <property type="entry name" value="WAT1-RELATED PROTEIN"/>
    <property type="match status" value="1"/>
</dbReference>
<dbReference type="Pfam" id="PF00892">
    <property type="entry name" value="EamA"/>
    <property type="match status" value="2"/>
</dbReference>
<accession>W9RV49</accession>
<dbReference type="KEGG" id="mnt:21406918"/>
<protein>
    <recommendedName>
        <fullName evidence="6">WAT1-related protein</fullName>
    </recommendedName>
</protein>
<feature type="transmembrane region" description="Helical" evidence="6">
    <location>
        <begin position="12"/>
        <end position="33"/>
    </location>
</feature>
<evidence type="ECO:0000259" key="8">
    <source>
        <dbReference type="Pfam" id="PF00892"/>
    </source>
</evidence>
<dbReference type="GO" id="GO:0022857">
    <property type="term" value="F:transmembrane transporter activity"/>
    <property type="evidence" value="ECO:0007669"/>
    <property type="project" value="InterPro"/>
</dbReference>
<evidence type="ECO:0000313" key="9">
    <source>
        <dbReference type="EMBL" id="EXB97309.1"/>
    </source>
</evidence>
<keyword evidence="5 6" id="KW-0472">Membrane</keyword>
<gene>
    <name evidence="9" type="ORF">L484_024170</name>
</gene>
<feature type="transmembrane region" description="Helical" evidence="6">
    <location>
        <begin position="290"/>
        <end position="310"/>
    </location>
</feature>
<feature type="transmembrane region" description="Helical" evidence="6">
    <location>
        <begin position="224"/>
        <end position="244"/>
    </location>
</feature>
<feature type="domain" description="EamA" evidence="8">
    <location>
        <begin position="195"/>
        <end position="333"/>
    </location>
</feature>
<feature type="domain" description="EamA" evidence="8">
    <location>
        <begin position="15"/>
        <end position="156"/>
    </location>
</feature>
<evidence type="ECO:0000256" key="1">
    <source>
        <dbReference type="ARBA" id="ARBA00004141"/>
    </source>
</evidence>
<dbReference type="EMBL" id="KE345262">
    <property type="protein sequence ID" value="EXB97309.1"/>
    <property type="molecule type" value="Genomic_DNA"/>
</dbReference>
<proteinExistence type="inferred from homology"/>
<evidence type="ECO:0000256" key="3">
    <source>
        <dbReference type="ARBA" id="ARBA00022692"/>
    </source>
</evidence>
<evidence type="ECO:0000256" key="4">
    <source>
        <dbReference type="ARBA" id="ARBA00022989"/>
    </source>
</evidence>
<dbReference type="InterPro" id="IPR030184">
    <property type="entry name" value="WAT1-related"/>
</dbReference>
<evidence type="ECO:0000256" key="7">
    <source>
        <dbReference type="SAM" id="MobiDB-lite"/>
    </source>
</evidence>
<feature type="transmembrane region" description="Helical" evidence="6">
    <location>
        <begin position="45"/>
        <end position="65"/>
    </location>
</feature>
<dbReference type="SUPFAM" id="SSF103481">
    <property type="entry name" value="Multidrug resistance efflux transporter EmrE"/>
    <property type="match status" value="2"/>
</dbReference>
<evidence type="ECO:0000256" key="6">
    <source>
        <dbReference type="RuleBase" id="RU363077"/>
    </source>
</evidence>
<keyword evidence="3 6" id="KW-0812">Transmembrane</keyword>
<feature type="transmembrane region" description="Helical" evidence="6">
    <location>
        <begin position="77"/>
        <end position="96"/>
    </location>
</feature>
<dbReference type="Proteomes" id="UP000030645">
    <property type="component" value="Unassembled WGS sequence"/>
</dbReference>
<evidence type="ECO:0000313" key="10">
    <source>
        <dbReference type="Proteomes" id="UP000030645"/>
    </source>
</evidence>
<keyword evidence="4 6" id="KW-1133">Transmembrane helix</keyword>
<evidence type="ECO:0000256" key="2">
    <source>
        <dbReference type="ARBA" id="ARBA00007635"/>
    </source>
</evidence>
<dbReference type="AlphaFoldDB" id="W9RV49"/>
<dbReference type="InterPro" id="IPR000620">
    <property type="entry name" value="EamA_dom"/>
</dbReference>
<feature type="transmembrane region" description="Helical" evidence="6">
    <location>
        <begin position="264"/>
        <end position="283"/>
    </location>
</feature>
<dbReference type="InterPro" id="IPR037185">
    <property type="entry name" value="EmrE-like"/>
</dbReference>
<dbReference type="GO" id="GO:0016020">
    <property type="term" value="C:membrane"/>
    <property type="evidence" value="ECO:0007669"/>
    <property type="project" value="UniProtKB-SubCell"/>
</dbReference>
<dbReference type="eggNOG" id="ENOG502QR4Y">
    <property type="taxonomic scope" value="Eukaryota"/>
</dbReference>
<comment type="similarity">
    <text evidence="2 6">Belongs to the drug/metabolite transporter (DMT) superfamily. Plant drug/metabolite exporter (P-DME) (TC 2.A.7.4) family.</text>
</comment>
<dbReference type="OrthoDB" id="1728340at2759"/>
<feature type="transmembrane region" description="Helical" evidence="6">
    <location>
        <begin position="136"/>
        <end position="158"/>
    </location>
</feature>